<dbReference type="Gene3D" id="1.10.630.10">
    <property type="entry name" value="Cytochrome P450"/>
    <property type="match status" value="1"/>
</dbReference>
<keyword evidence="4" id="KW-0560">Oxidoreductase</keyword>
<gene>
    <name evidence="7" type="ORF">BDK89_0534</name>
</gene>
<dbReference type="FunFam" id="1.10.630.10:FF:000018">
    <property type="entry name" value="Cytochrome P450 monooxygenase"/>
    <property type="match status" value="1"/>
</dbReference>
<dbReference type="GO" id="GO:0020037">
    <property type="term" value="F:heme binding"/>
    <property type="evidence" value="ECO:0007669"/>
    <property type="project" value="InterPro"/>
</dbReference>
<evidence type="ECO:0000256" key="5">
    <source>
        <dbReference type="ARBA" id="ARBA00023004"/>
    </source>
</evidence>
<dbReference type="CDD" id="cd11033">
    <property type="entry name" value="CYP142-like"/>
    <property type="match status" value="1"/>
</dbReference>
<accession>A0A4R7HVU1</accession>
<evidence type="ECO:0000313" key="7">
    <source>
        <dbReference type="EMBL" id="TDT14975.1"/>
    </source>
</evidence>
<name>A0A4R7HVU1_9ACTN</name>
<dbReference type="RefSeq" id="WP_133867471.1">
    <property type="nucleotide sequence ID" value="NZ_SOAU01000001.1"/>
</dbReference>
<dbReference type="PANTHER" id="PTHR46696:SF4">
    <property type="entry name" value="BIOTIN BIOSYNTHESIS CYTOCHROME P450"/>
    <property type="match status" value="1"/>
</dbReference>
<evidence type="ECO:0000256" key="2">
    <source>
        <dbReference type="ARBA" id="ARBA00022617"/>
    </source>
</evidence>
<keyword evidence="5" id="KW-0408">Iron</keyword>
<protein>
    <submittedName>
        <fullName evidence="7">Cytochrome P450</fullName>
    </submittedName>
</protein>
<dbReference type="GO" id="GO:0005506">
    <property type="term" value="F:iron ion binding"/>
    <property type="evidence" value="ECO:0007669"/>
    <property type="project" value="InterPro"/>
</dbReference>
<keyword evidence="3" id="KW-0479">Metal-binding</keyword>
<evidence type="ECO:0000256" key="6">
    <source>
        <dbReference type="ARBA" id="ARBA00023033"/>
    </source>
</evidence>
<dbReference type="GO" id="GO:0036199">
    <property type="term" value="F:cholest-4-en-3-one 26-monooxygenase activity"/>
    <property type="evidence" value="ECO:0007669"/>
    <property type="project" value="TreeGrafter"/>
</dbReference>
<dbReference type="Proteomes" id="UP000294558">
    <property type="component" value="Unassembled WGS sequence"/>
</dbReference>
<organism evidence="7 8">
    <name type="scientific">Ilumatobacter fluminis</name>
    <dbReference type="NCBI Taxonomy" id="467091"/>
    <lineage>
        <taxon>Bacteria</taxon>
        <taxon>Bacillati</taxon>
        <taxon>Actinomycetota</taxon>
        <taxon>Acidimicrobiia</taxon>
        <taxon>Acidimicrobiales</taxon>
        <taxon>Ilumatobacteraceae</taxon>
        <taxon>Ilumatobacter</taxon>
    </lineage>
</organism>
<sequence length="421" mass="46330">MPIAPSRLAESTFWHQPLDARMAQFAELREQGPVLPVPVHNMLTDTEDTVYALTRYEDVAAVSKNPNDYCSGKGATALFDLPMEMLEFFGGFINMDNPRHAHQRRIVAKTFTPTELAGVLDMVETICTEVIDDFCERGEVDLVEVLSQPFPLLIICDMMGIPRSEFKTVLDATNVILGGGDPEFMGEDGGIEKLIEAGMSLATLMGELIEERRANPTDDLTSKLVHNDLSEDLLTPAEITSFFVLLAVAGNDTTRNAITYGVDLLSRNPDQREIWRADVPGVTPTAVEEIVRVASPVTFMRRTSTRDQMLGDHAVSEGDRMVLFYGAANRDPRVFENPESFDVLRQPNQHVGFGGPGPHFCLGAHLARREVAVVFRELFARLPDLEVAGDPVPLESQGIPLVAGIKRLPVRFTPSAPIGTS</sequence>
<dbReference type="SUPFAM" id="SSF48264">
    <property type="entry name" value="Cytochrome P450"/>
    <property type="match status" value="1"/>
</dbReference>
<proteinExistence type="inferred from homology"/>
<dbReference type="PANTHER" id="PTHR46696">
    <property type="entry name" value="P450, PUTATIVE (EUROFUNG)-RELATED"/>
    <property type="match status" value="1"/>
</dbReference>
<reference evidence="7 8" key="1">
    <citation type="submission" date="2019-03" db="EMBL/GenBank/DDBJ databases">
        <title>Sequencing the genomes of 1000 actinobacteria strains.</title>
        <authorList>
            <person name="Klenk H.-P."/>
        </authorList>
    </citation>
    <scope>NUCLEOTIDE SEQUENCE [LARGE SCALE GENOMIC DNA]</scope>
    <source>
        <strain evidence="7 8">DSM 18936</strain>
    </source>
</reference>
<dbReference type="InterPro" id="IPR002397">
    <property type="entry name" value="Cyt_P450_B"/>
</dbReference>
<evidence type="ECO:0000256" key="3">
    <source>
        <dbReference type="ARBA" id="ARBA00022723"/>
    </source>
</evidence>
<dbReference type="InterPro" id="IPR001128">
    <property type="entry name" value="Cyt_P450"/>
</dbReference>
<comment type="similarity">
    <text evidence="1">Belongs to the cytochrome P450 family.</text>
</comment>
<dbReference type="AlphaFoldDB" id="A0A4R7HVU1"/>
<dbReference type="PRINTS" id="PR00359">
    <property type="entry name" value="BP450"/>
</dbReference>
<keyword evidence="6" id="KW-0503">Monooxygenase</keyword>
<evidence type="ECO:0000256" key="4">
    <source>
        <dbReference type="ARBA" id="ARBA00023002"/>
    </source>
</evidence>
<dbReference type="EMBL" id="SOAU01000001">
    <property type="protein sequence ID" value="TDT14975.1"/>
    <property type="molecule type" value="Genomic_DNA"/>
</dbReference>
<evidence type="ECO:0000313" key="8">
    <source>
        <dbReference type="Proteomes" id="UP000294558"/>
    </source>
</evidence>
<dbReference type="OrthoDB" id="5241086at2"/>
<keyword evidence="8" id="KW-1185">Reference proteome</keyword>
<keyword evidence="2" id="KW-0349">Heme</keyword>
<dbReference type="Pfam" id="PF00067">
    <property type="entry name" value="p450"/>
    <property type="match status" value="1"/>
</dbReference>
<evidence type="ECO:0000256" key="1">
    <source>
        <dbReference type="ARBA" id="ARBA00010617"/>
    </source>
</evidence>
<dbReference type="GO" id="GO:0008395">
    <property type="term" value="F:steroid hydroxylase activity"/>
    <property type="evidence" value="ECO:0007669"/>
    <property type="project" value="TreeGrafter"/>
</dbReference>
<comment type="caution">
    <text evidence="7">The sequence shown here is derived from an EMBL/GenBank/DDBJ whole genome shotgun (WGS) entry which is preliminary data.</text>
</comment>
<dbReference type="GO" id="GO:0006707">
    <property type="term" value="P:cholesterol catabolic process"/>
    <property type="evidence" value="ECO:0007669"/>
    <property type="project" value="TreeGrafter"/>
</dbReference>
<dbReference type="InterPro" id="IPR036396">
    <property type="entry name" value="Cyt_P450_sf"/>
</dbReference>